<evidence type="ECO:0000256" key="1">
    <source>
        <dbReference type="ARBA" id="ARBA00022729"/>
    </source>
</evidence>
<proteinExistence type="predicted"/>
<feature type="chain" id="PRO_5039198773" evidence="2">
    <location>
        <begin position="27"/>
        <end position="183"/>
    </location>
</feature>
<dbReference type="EMBL" id="DXBG01000075">
    <property type="protein sequence ID" value="HIZ64891.1"/>
    <property type="molecule type" value="Genomic_DNA"/>
</dbReference>
<dbReference type="InterPro" id="IPR001638">
    <property type="entry name" value="Solute-binding_3/MltF_N"/>
</dbReference>
<dbReference type="AlphaFoldDB" id="A0A9D2FQN2"/>
<name>A0A9D2FQN2_9FIRM</name>
<feature type="domain" description="Solute-binding protein family 3/N-terminal" evidence="3">
    <location>
        <begin position="41"/>
        <end position="179"/>
    </location>
</feature>
<accession>A0A9D2FQN2</accession>
<dbReference type="Proteomes" id="UP000824056">
    <property type="component" value="Unassembled WGS sequence"/>
</dbReference>
<sequence length="183" mass="20260">MKKNIRKKACICLGLFCLCLSGLTSCSLKDSDNQTLEKGVLKVGMDLDIEPLCYLSEETSKPEGFDVELAQALAEGMDLELEIVDTSQENLLKSLDGDLYDCVISGVGLSEWNEIHYSHTEVYAEAEAVKDQISMELTDTSLAIFTQKGSSLRDKLDQELEQLKKDGTLTEISQKYFGEDITG</sequence>
<dbReference type="PANTHER" id="PTHR35936">
    <property type="entry name" value="MEMBRANE-BOUND LYTIC MUREIN TRANSGLYCOSYLASE F"/>
    <property type="match status" value="1"/>
</dbReference>
<evidence type="ECO:0000256" key="2">
    <source>
        <dbReference type="SAM" id="SignalP"/>
    </source>
</evidence>
<gene>
    <name evidence="4" type="ORF">H9809_03165</name>
</gene>
<dbReference type="PANTHER" id="PTHR35936:SF17">
    <property type="entry name" value="ARGININE-BINDING EXTRACELLULAR PROTEIN ARTP"/>
    <property type="match status" value="1"/>
</dbReference>
<reference evidence="4" key="2">
    <citation type="submission" date="2021-04" db="EMBL/GenBank/DDBJ databases">
        <authorList>
            <person name="Gilroy R."/>
        </authorList>
    </citation>
    <scope>NUCLEOTIDE SEQUENCE</scope>
    <source>
        <strain evidence="4">1068</strain>
    </source>
</reference>
<protein>
    <submittedName>
        <fullName evidence="4">Transporter substrate-binding domain-containing protein</fullName>
    </submittedName>
</protein>
<reference evidence="4" key="1">
    <citation type="journal article" date="2021" name="PeerJ">
        <title>Extensive microbial diversity within the chicken gut microbiome revealed by metagenomics and culture.</title>
        <authorList>
            <person name="Gilroy R."/>
            <person name="Ravi A."/>
            <person name="Getino M."/>
            <person name="Pursley I."/>
            <person name="Horton D.L."/>
            <person name="Alikhan N.F."/>
            <person name="Baker D."/>
            <person name="Gharbi K."/>
            <person name="Hall N."/>
            <person name="Watson M."/>
            <person name="Adriaenssens E.M."/>
            <person name="Foster-Nyarko E."/>
            <person name="Jarju S."/>
            <person name="Secka A."/>
            <person name="Antonio M."/>
            <person name="Oren A."/>
            <person name="Chaudhuri R.R."/>
            <person name="La Ragione R."/>
            <person name="Hildebrand F."/>
            <person name="Pallen M.J."/>
        </authorList>
    </citation>
    <scope>NUCLEOTIDE SEQUENCE</scope>
    <source>
        <strain evidence="4">1068</strain>
    </source>
</reference>
<comment type="caution">
    <text evidence="4">The sequence shown here is derived from an EMBL/GenBank/DDBJ whole genome shotgun (WGS) entry which is preliminary data.</text>
</comment>
<evidence type="ECO:0000259" key="3">
    <source>
        <dbReference type="Pfam" id="PF00497"/>
    </source>
</evidence>
<evidence type="ECO:0000313" key="4">
    <source>
        <dbReference type="EMBL" id="HIZ64891.1"/>
    </source>
</evidence>
<dbReference type="Gene3D" id="3.40.190.10">
    <property type="entry name" value="Periplasmic binding protein-like II"/>
    <property type="match status" value="1"/>
</dbReference>
<dbReference type="SUPFAM" id="SSF53850">
    <property type="entry name" value="Periplasmic binding protein-like II"/>
    <property type="match status" value="2"/>
</dbReference>
<organism evidence="4 5">
    <name type="scientific">Candidatus Blautia pullicola</name>
    <dbReference type="NCBI Taxonomy" id="2838498"/>
    <lineage>
        <taxon>Bacteria</taxon>
        <taxon>Bacillati</taxon>
        <taxon>Bacillota</taxon>
        <taxon>Clostridia</taxon>
        <taxon>Lachnospirales</taxon>
        <taxon>Lachnospiraceae</taxon>
        <taxon>Blautia</taxon>
    </lineage>
</organism>
<evidence type="ECO:0000313" key="5">
    <source>
        <dbReference type="Proteomes" id="UP000824056"/>
    </source>
</evidence>
<dbReference type="Pfam" id="PF00497">
    <property type="entry name" value="SBP_bac_3"/>
    <property type="match status" value="1"/>
</dbReference>
<dbReference type="PROSITE" id="PS51257">
    <property type="entry name" value="PROKAR_LIPOPROTEIN"/>
    <property type="match status" value="1"/>
</dbReference>
<keyword evidence="1 2" id="KW-0732">Signal</keyword>
<feature type="signal peptide" evidence="2">
    <location>
        <begin position="1"/>
        <end position="26"/>
    </location>
</feature>